<dbReference type="Proteomes" id="UP001589854">
    <property type="component" value="Unassembled WGS sequence"/>
</dbReference>
<reference evidence="2 3" key="1">
    <citation type="submission" date="2024-09" db="EMBL/GenBank/DDBJ databases">
        <authorList>
            <person name="Sun Q."/>
            <person name="Mori K."/>
        </authorList>
    </citation>
    <scope>NUCLEOTIDE SEQUENCE [LARGE SCALE GENOMIC DNA]</scope>
    <source>
        <strain evidence="2 3">CCM 7228</strain>
    </source>
</reference>
<name>A0ABV6G9B1_9BACI</name>
<evidence type="ECO:0000313" key="3">
    <source>
        <dbReference type="Proteomes" id="UP001589854"/>
    </source>
</evidence>
<comment type="caution">
    <text evidence="2">The sequence shown here is derived from an EMBL/GenBank/DDBJ whole genome shotgun (WGS) entry which is preliminary data.</text>
</comment>
<dbReference type="RefSeq" id="WP_378930015.1">
    <property type="nucleotide sequence ID" value="NZ_JBHLVO010000001.1"/>
</dbReference>
<dbReference type="Pfam" id="PF08378">
    <property type="entry name" value="NERD"/>
    <property type="match status" value="1"/>
</dbReference>
<accession>A0ABV6G9B1</accession>
<keyword evidence="3" id="KW-1185">Reference proteome</keyword>
<gene>
    <name evidence="2" type="ORF">ACFFIX_02115</name>
</gene>
<dbReference type="EMBL" id="JBHLVO010000001">
    <property type="protein sequence ID" value="MFC0270255.1"/>
    <property type="molecule type" value="Genomic_DNA"/>
</dbReference>
<evidence type="ECO:0000313" key="2">
    <source>
        <dbReference type="EMBL" id="MFC0270255.1"/>
    </source>
</evidence>
<proteinExistence type="predicted"/>
<sequence>MIVKERKVPLSILKLQALARRTHPDHPKFQLIKENLAKSLAGYKGEAAIDYPLSPLPEKNYLILHDMRLQNKQHYFQMDTLLLSQSYLLILEVKNMSGTLPFDNKFKQLIRTLDGKQESYPYPLVQIQQHEDH</sequence>
<evidence type="ECO:0000259" key="1">
    <source>
        <dbReference type="PROSITE" id="PS50965"/>
    </source>
</evidence>
<dbReference type="PROSITE" id="PS50965">
    <property type="entry name" value="NERD"/>
    <property type="match status" value="1"/>
</dbReference>
<organism evidence="2 3">
    <name type="scientific">Metabacillus herbersteinensis</name>
    <dbReference type="NCBI Taxonomy" id="283816"/>
    <lineage>
        <taxon>Bacteria</taxon>
        <taxon>Bacillati</taxon>
        <taxon>Bacillota</taxon>
        <taxon>Bacilli</taxon>
        <taxon>Bacillales</taxon>
        <taxon>Bacillaceae</taxon>
        <taxon>Metabacillus</taxon>
    </lineage>
</organism>
<feature type="domain" description="NERD" evidence="1">
    <location>
        <begin position="41"/>
        <end position="133"/>
    </location>
</feature>
<protein>
    <submittedName>
        <fullName evidence="2">Nuclease-related domain-containing protein</fullName>
    </submittedName>
</protein>
<dbReference type="InterPro" id="IPR011528">
    <property type="entry name" value="NERD"/>
</dbReference>